<keyword evidence="4 9" id="KW-0274">FAD</keyword>
<comment type="similarity">
    <text evidence="2 9">Belongs to the class-I pyridine nucleotide-disulfide oxidoreductase family.</text>
</comment>
<evidence type="ECO:0000256" key="1">
    <source>
        <dbReference type="ARBA" id="ARBA00001974"/>
    </source>
</evidence>
<dbReference type="PANTHER" id="PTHR43014:SF4">
    <property type="entry name" value="PYRIDINE NUCLEOTIDE-DISULFIDE OXIDOREDUCTASE RCLA-RELATED"/>
    <property type="match status" value="1"/>
</dbReference>
<dbReference type="InterPro" id="IPR016156">
    <property type="entry name" value="FAD/NAD-linked_Rdtase_dimer_sf"/>
</dbReference>
<dbReference type="Pfam" id="PF07992">
    <property type="entry name" value="Pyr_redox_2"/>
    <property type="match status" value="1"/>
</dbReference>
<protein>
    <submittedName>
        <fullName evidence="12">FAD-dependent oxidoreductase</fullName>
    </submittedName>
</protein>
<dbReference type="PRINTS" id="PR00411">
    <property type="entry name" value="PNDRDTASEI"/>
</dbReference>
<dbReference type="InterPro" id="IPR001100">
    <property type="entry name" value="Pyr_nuc-diS_OxRdtase"/>
</dbReference>
<dbReference type="PIRSF" id="PIRSF000350">
    <property type="entry name" value="Mercury_reductase_MerA"/>
    <property type="match status" value="1"/>
</dbReference>
<name>A0ABY9HAI0_9MOLU</name>
<evidence type="ECO:0000256" key="7">
    <source>
        <dbReference type="ARBA" id="ARBA00023157"/>
    </source>
</evidence>
<comment type="cofactor">
    <cofactor evidence="1">
        <name>FAD</name>
        <dbReference type="ChEBI" id="CHEBI:57692"/>
    </cofactor>
</comment>
<dbReference type="EMBL" id="CP132191">
    <property type="protein sequence ID" value="WLP85333.1"/>
    <property type="molecule type" value="Genomic_DNA"/>
</dbReference>
<keyword evidence="7" id="KW-1015">Disulfide bond</keyword>
<dbReference type="Pfam" id="PF02852">
    <property type="entry name" value="Pyr_redox_dim"/>
    <property type="match status" value="1"/>
</dbReference>
<sequence>MNKYDVVIIGWGKAGKTLAKKLASENKKIAIIEKDPKMFGGTCINVGCLPTKALVHASKIAQQARKFGVKLNWNEKQKYYYEAIKYKKEFVKKLNDKNFNLLDKQDNIDTYVGSASFISKNEIEISSSNHKQVIFGDKIVINTGAKNRKLDHKVEVKSKNAFYSNDILNLTKLPKRLLVIGSGFIGLEFASIYANFGSKVTVYSHNDVFMPSEDASDAAAVKQALQEQGIEFVNNVDVNSIKDYTNDVKVISTIEDKKMQQHFDAVLVAIGRIPNIDSLWLQNAGVQVQNHTIVVDENLKTTTENIWAVGDCKGGEFFTYISLDDSRIVFPQLLEQVNERTRNNRPIIPWSMFIDPIYARVGMNEKQAQQAGIKYSVRSLLTAQIPKAHVINETTGFNKLLLNENDEIIGATLFNYEAAEMINIISLAIVYKIKFSDLKNFIYTHPTFIENLNEF</sequence>
<keyword evidence="13" id="KW-1185">Reference proteome</keyword>
<dbReference type="Gene3D" id="3.50.50.60">
    <property type="entry name" value="FAD/NAD(P)-binding domain"/>
    <property type="match status" value="2"/>
</dbReference>
<dbReference type="RefSeq" id="WP_305937769.1">
    <property type="nucleotide sequence ID" value="NZ_CP132191.1"/>
</dbReference>
<proteinExistence type="inferred from homology"/>
<evidence type="ECO:0000256" key="8">
    <source>
        <dbReference type="ARBA" id="ARBA00023284"/>
    </source>
</evidence>
<dbReference type="InterPro" id="IPR012999">
    <property type="entry name" value="Pyr_OxRdtase_I_AS"/>
</dbReference>
<dbReference type="Proteomes" id="UP001237011">
    <property type="component" value="Chromosome"/>
</dbReference>
<evidence type="ECO:0000256" key="6">
    <source>
        <dbReference type="ARBA" id="ARBA00023002"/>
    </source>
</evidence>
<dbReference type="InterPro" id="IPR023753">
    <property type="entry name" value="FAD/NAD-binding_dom"/>
</dbReference>
<feature type="domain" description="FAD/NAD(P)-binding" evidence="11">
    <location>
        <begin position="4"/>
        <end position="313"/>
    </location>
</feature>
<reference evidence="12" key="1">
    <citation type="submission" date="2023-08" db="EMBL/GenBank/DDBJ databases">
        <title>Complete genome sequence of Mycoplasma seminis 2200.</title>
        <authorList>
            <person name="Spergser J."/>
        </authorList>
    </citation>
    <scope>NUCLEOTIDE SEQUENCE [LARGE SCALE GENOMIC DNA]</scope>
    <source>
        <strain evidence="12">2200</strain>
    </source>
</reference>
<evidence type="ECO:0000256" key="4">
    <source>
        <dbReference type="ARBA" id="ARBA00022827"/>
    </source>
</evidence>
<keyword evidence="5" id="KW-0521">NADP</keyword>
<evidence type="ECO:0000313" key="13">
    <source>
        <dbReference type="Proteomes" id="UP001237011"/>
    </source>
</evidence>
<dbReference type="SUPFAM" id="SSF51905">
    <property type="entry name" value="FAD/NAD(P)-binding domain"/>
    <property type="match status" value="1"/>
</dbReference>
<keyword evidence="8 9" id="KW-0676">Redox-active center</keyword>
<evidence type="ECO:0000259" key="10">
    <source>
        <dbReference type="Pfam" id="PF02852"/>
    </source>
</evidence>
<evidence type="ECO:0000256" key="5">
    <source>
        <dbReference type="ARBA" id="ARBA00022857"/>
    </source>
</evidence>
<gene>
    <name evidence="12" type="ORF">Q8852_03355</name>
</gene>
<evidence type="ECO:0000256" key="9">
    <source>
        <dbReference type="RuleBase" id="RU003691"/>
    </source>
</evidence>
<evidence type="ECO:0000313" key="12">
    <source>
        <dbReference type="EMBL" id="WLP85333.1"/>
    </source>
</evidence>
<feature type="domain" description="Pyridine nucleotide-disulphide oxidoreductase dimerisation" evidence="10">
    <location>
        <begin position="348"/>
        <end position="454"/>
    </location>
</feature>
<accession>A0ABY9HAI0</accession>
<dbReference type="InterPro" id="IPR004099">
    <property type="entry name" value="Pyr_nucl-diS_OxRdtase_dimer"/>
</dbReference>
<dbReference type="Gene3D" id="3.30.390.30">
    <property type="match status" value="1"/>
</dbReference>
<keyword evidence="6 9" id="KW-0560">Oxidoreductase</keyword>
<dbReference type="InterPro" id="IPR036188">
    <property type="entry name" value="FAD/NAD-bd_sf"/>
</dbReference>
<organism evidence="12 13">
    <name type="scientific">Mycoplasma seminis</name>
    <dbReference type="NCBI Taxonomy" id="512749"/>
    <lineage>
        <taxon>Bacteria</taxon>
        <taxon>Bacillati</taxon>
        <taxon>Mycoplasmatota</taxon>
        <taxon>Mollicutes</taxon>
        <taxon>Mycoplasmataceae</taxon>
        <taxon>Mycoplasma</taxon>
    </lineage>
</organism>
<keyword evidence="3 9" id="KW-0285">Flavoprotein</keyword>
<dbReference type="PRINTS" id="PR00368">
    <property type="entry name" value="FADPNR"/>
</dbReference>
<evidence type="ECO:0000256" key="3">
    <source>
        <dbReference type="ARBA" id="ARBA00022630"/>
    </source>
</evidence>
<dbReference type="PANTHER" id="PTHR43014">
    <property type="entry name" value="MERCURIC REDUCTASE"/>
    <property type="match status" value="1"/>
</dbReference>
<evidence type="ECO:0000256" key="2">
    <source>
        <dbReference type="ARBA" id="ARBA00007532"/>
    </source>
</evidence>
<evidence type="ECO:0000259" key="11">
    <source>
        <dbReference type="Pfam" id="PF07992"/>
    </source>
</evidence>
<dbReference type="PROSITE" id="PS00076">
    <property type="entry name" value="PYRIDINE_REDOX_1"/>
    <property type="match status" value="1"/>
</dbReference>
<dbReference type="SUPFAM" id="SSF55424">
    <property type="entry name" value="FAD/NAD-linked reductases, dimerisation (C-terminal) domain"/>
    <property type="match status" value="1"/>
</dbReference>